<keyword evidence="1" id="KW-0547">Nucleotide-binding</keyword>
<dbReference type="Gene3D" id="3.90.640.10">
    <property type="entry name" value="Actin, Chain A, domain 4"/>
    <property type="match status" value="1"/>
</dbReference>
<dbReference type="InterPro" id="IPR043129">
    <property type="entry name" value="ATPase_NBD"/>
</dbReference>
<gene>
    <name evidence="5" type="ORF">G7043_32880</name>
</gene>
<feature type="region of interest" description="Disordered" evidence="4">
    <location>
        <begin position="413"/>
        <end position="471"/>
    </location>
</feature>
<dbReference type="RefSeq" id="WP_166052373.1">
    <property type="nucleotide sequence ID" value="NZ_JAAMPJ010000010.1"/>
</dbReference>
<comment type="caution">
    <text evidence="5">The sequence shown here is derived from an EMBL/GenBank/DDBJ whole genome shotgun (WGS) entry which is preliminary data.</text>
</comment>
<evidence type="ECO:0000313" key="5">
    <source>
        <dbReference type="EMBL" id="NGY63725.1"/>
    </source>
</evidence>
<feature type="compositionally biased region" description="Low complexity" evidence="4">
    <location>
        <begin position="413"/>
        <end position="422"/>
    </location>
</feature>
<dbReference type="PANTHER" id="PTHR42749">
    <property type="entry name" value="CELL SHAPE-DETERMINING PROTEIN MREB"/>
    <property type="match status" value="1"/>
</dbReference>
<feature type="compositionally biased region" description="Low complexity" evidence="4">
    <location>
        <begin position="432"/>
        <end position="453"/>
    </location>
</feature>
<dbReference type="PRINTS" id="PR00301">
    <property type="entry name" value="HEATSHOCK70"/>
</dbReference>
<evidence type="ECO:0000256" key="4">
    <source>
        <dbReference type="SAM" id="MobiDB-lite"/>
    </source>
</evidence>
<dbReference type="Gene3D" id="3.30.420.40">
    <property type="match status" value="2"/>
</dbReference>
<dbReference type="AlphaFoldDB" id="A0A7C9RUG1"/>
<accession>A0A7C9RUG1</accession>
<feature type="compositionally biased region" description="Low complexity" evidence="4">
    <location>
        <begin position="460"/>
        <end position="471"/>
    </location>
</feature>
<dbReference type="SUPFAM" id="SSF53067">
    <property type="entry name" value="Actin-like ATPase domain"/>
    <property type="match status" value="2"/>
</dbReference>
<dbReference type="GO" id="GO:0005524">
    <property type="term" value="F:ATP binding"/>
    <property type="evidence" value="ECO:0007669"/>
    <property type="project" value="UniProtKB-KW"/>
</dbReference>
<evidence type="ECO:0000256" key="2">
    <source>
        <dbReference type="ARBA" id="ARBA00022840"/>
    </source>
</evidence>
<keyword evidence="6" id="KW-1185">Reference proteome</keyword>
<organism evidence="5 6">
    <name type="scientific">Lentzea alba</name>
    <dbReference type="NCBI Taxonomy" id="2714351"/>
    <lineage>
        <taxon>Bacteria</taxon>
        <taxon>Bacillati</taxon>
        <taxon>Actinomycetota</taxon>
        <taxon>Actinomycetes</taxon>
        <taxon>Pseudonocardiales</taxon>
        <taxon>Pseudonocardiaceae</taxon>
        <taxon>Lentzea</taxon>
    </lineage>
</organism>
<evidence type="ECO:0000256" key="3">
    <source>
        <dbReference type="ARBA" id="ARBA00023186"/>
    </source>
</evidence>
<dbReference type="InterPro" id="IPR013126">
    <property type="entry name" value="Hsp_70_fam"/>
</dbReference>
<evidence type="ECO:0000256" key="1">
    <source>
        <dbReference type="ARBA" id="ARBA00022741"/>
    </source>
</evidence>
<name>A0A7C9RUG1_9PSEU</name>
<keyword evidence="3" id="KW-0143">Chaperone</keyword>
<sequence length="471" mass="48929">MNYQIGLDLGSTRTAVATCREVPRLESVIPTVVIANPDGSLVIGDEAERRASADPSRVARRFLRRVGDPTPLRLGGVALSADVLTARFVTRLLAPHNGRVAIAHPASWGPHRLESLRGAGLSDVLFVPAPQAAVVAYDERARLQPGSVVAVYDLGGGGFEAAVVRKLADSCALAGRPEEAEVGGLDFDEAVFGHVVESLEWDSLDTENPVVLAAVSDLRRACTAAREQLSSDTEVRIPVAVPGISVREVRLTRAEFEEMIRPALAETTAALLRALQNAQVTAQDLAAVLLVGGAARTPLVTQEVSALLGRSVTPASEGMVAVGAALSARVREPAPEVATVMWSRPPKPAAPALPHKRKKLTPYITAAVLAAAVGGGLAMNTYFAGNATPDPTTTAPTPTTEQTVVAPVTTTYVAPTQPQKTVAPPPPPPPTKRTTTTTTTRPSSSAPSVSKSASPPPVVPSSKAATKVGAP</sequence>
<proteinExistence type="predicted"/>
<dbReference type="Proteomes" id="UP000481360">
    <property type="component" value="Unassembled WGS sequence"/>
</dbReference>
<reference evidence="5 6" key="1">
    <citation type="submission" date="2020-03" db="EMBL/GenBank/DDBJ databases">
        <title>Isolation and identification of active actinomycetes.</title>
        <authorList>
            <person name="Sun X."/>
        </authorList>
    </citation>
    <scope>NUCLEOTIDE SEQUENCE [LARGE SCALE GENOMIC DNA]</scope>
    <source>
        <strain evidence="5 6">NEAU-D13</strain>
    </source>
</reference>
<protein>
    <submittedName>
        <fullName evidence="5">Hsp70 family protein</fullName>
    </submittedName>
</protein>
<dbReference type="EMBL" id="JAAMPJ010000010">
    <property type="protein sequence ID" value="NGY63725.1"/>
    <property type="molecule type" value="Genomic_DNA"/>
</dbReference>
<dbReference type="Pfam" id="PF00012">
    <property type="entry name" value="HSP70"/>
    <property type="match status" value="1"/>
</dbReference>
<dbReference type="GO" id="GO:0140662">
    <property type="term" value="F:ATP-dependent protein folding chaperone"/>
    <property type="evidence" value="ECO:0007669"/>
    <property type="project" value="InterPro"/>
</dbReference>
<dbReference type="PANTHER" id="PTHR42749:SF1">
    <property type="entry name" value="CELL SHAPE-DETERMINING PROTEIN MREB"/>
    <property type="match status" value="1"/>
</dbReference>
<evidence type="ECO:0000313" key="6">
    <source>
        <dbReference type="Proteomes" id="UP000481360"/>
    </source>
</evidence>
<keyword evidence="2" id="KW-0067">ATP-binding</keyword>